<dbReference type="PANTHER" id="PTHR30482">
    <property type="entry name" value="HIGH-AFFINITY BRANCHED-CHAIN AMINO ACID TRANSPORT SYSTEM PERMEASE"/>
    <property type="match status" value="1"/>
</dbReference>
<proteinExistence type="predicted"/>
<keyword evidence="5 7" id="KW-0472">Membrane</keyword>
<evidence type="ECO:0000256" key="5">
    <source>
        <dbReference type="ARBA" id="ARBA00023136"/>
    </source>
</evidence>
<evidence type="ECO:0000313" key="8">
    <source>
        <dbReference type="EMBL" id="MFD1319717.1"/>
    </source>
</evidence>
<sequence>MPESLRPLLASGGLRRVLLGPALVVLVAGGFAATAPNAYKLAVGVNIAVAAIAAMGLTMAVGGAGQLALGQAGFMAIGAYAVAVLTRGSESFPFLAALLIAVVLASVAGLVVGYIALRLKGNYLAMATLATAMIIHALLLIDGPLGGPSGLAAIPAPSIAGYEFIDPMAQFLLVAVALVACYLVAQLVTVSRFGRELRALRDDEVAAQSVGVNITRRKIQIFTLSAAFGGLAGGLLASIQSAIDPALFNSNVSIQLLVMAVIGGLGQPLGAILGAGVIQWITQSIPSAGDWALTVLGVVVVLMMAFVPKGFAGLGAMLTSLRARAKRRSGRSDPDRSPTRTGDPDSASVLEEVA</sequence>
<evidence type="ECO:0000256" key="4">
    <source>
        <dbReference type="ARBA" id="ARBA00022989"/>
    </source>
</evidence>
<keyword evidence="3 7" id="KW-0812">Transmembrane</keyword>
<feature type="transmembrane region" description="Helical" evidence="7">
    <location>
        <begin position="42"/>
        <end position="61"/>
    </location>
</feature>
<feature type="region of interest" description="Disordered" evidence="6">
    <location>
        <begin position="325"/>
        <end position="354"/>
    </location>
</feature>
<evidence type="ECO:0000256" key="3">
    <source>
        <dbReference type="ARBA" id="ARBA00022692"/>
    </source>
</evidence>
<reference evidence="9" key="1">
    <citation type="journal article" date="2019" name="Int. J. Syst. Evol. Microbiol.">
        <title>The Global Catalogue of Microorganisms (GCM) 10K type strain sequencing project: providing services to taxonomists for standard genome sequencing and annotation.</title>
        <authorList>
            <consortium name="The Broad Institute Genomics Platform"/>
            <consortium name="The Broad Institute Genome Sequencing Center for Infectious Disease"/>
            <person name="Wu L."/>
            <person name="Ma J."/>
        </authorList>
    </citation>
    <scope>NUCLEOTIDE SEQUENCE [LARGE SCALE GENOMIC DNA]</scope>
    <source>
        <strain evidence="9">JCM 31037</strain>
    </source>
</reference>
<keyword evidence="9" id="KW-1185">Reference proteome</keyword>
<feature type="transmembrane region" description="Helical" evidence="7">
    <location>
        <begin position="123"/>
        <end position="141"/>
    </location>
</feature>
<dbReference type="EMBL" id="JBHTMP010000001">
    <property type="protein sequence ID" value="MFD1319717.1"/>
    <property type="molecule type" value="Genomic_DNA"/>
</dbReference>
<evidence type="ECO:0000313" key="9">
    <source>
        <dbReference type="Proteomes" id="UP001597260"/>
    </source>
</evidence>
<feature type="transmembrane region" description="Helical" evidence="7">
    <location>
        <begin position="293"/>
        <end position="318"/>
    </location>
</feature>
<dbReference type="InterPro" id="IPR043428">
    <property type="entry name" value="LivM-like"/>
</dbReference>
<dbReference type="Pfam" id="PF02653">
    <property type="entry name" value="BPD_transp_2"/>
    <property type="match status" value="1"/>
</dbReference>
<comment type="caution">
    <text evidence="8">The sequence shown here is derived from an EMBL/GenBank/DDBJ whole genome shotgun (WGS) entry which is preliminary data.</text>
</comment>
<dbReference type="Proteomes" id="UP001597260">
    <property type="component" value="Unassembled WGS sequence"/>
</dbReference>
<gene>
    <name evidence="8" type="ORF">ACFQ4H_01300</name>
</gene>
<protein>
    <submittedName>
        <fullName evidence="8">Branched-chain amino acid ABC transporter permease</fullName>
    </submittedName>
</protein>
<organism evidence="8 9">
    <name type="scientific">Micromonospora sonneratiae</name>
    <dbReference type="NCBI Taxonomy" id="1184706"/>
    <lineage>
        <taxon>Bacteria</taxon>
        <taxon>Bacillati</taxon>
        <taxon>Actinomycetota</taxon>
        <taxon>Actinomycetes</taxon>
        <taxon>Micromonosporales</taxon>
        <taxon>Micromonosporaceae</taxon>
        <taxon>Micromonospora</taxon>
    </lineage>
</organism>
<evidence type="ECO:0000256" key="1">
    <source>
        <dbReference type="ARBA" id="ARBA00004651"/>
    </source>
</evidence>
<dbReference type="InterPro" id="IPR001851">
    <property type="entry name" value="ABC_transp_permease"/>
</dbReference>
<accession>A0ABW3Y5L9</accession>
<feature type="transmembrane region" description="Helical" evidence="7">
    <location>
        <begin position="171"/>
        <end position="191"/>
    </location>
</feature>
<keyword evidence="4 7" id="KW-1133">Transmembrane helix</keyword>
<evidence type="ECO:0000256" key="6">
    <source>
        <dbReference type="SAM" id="MobiDB-lite"/>
    </source>
</evidence>
<evidence type="ECO:0000256" key="2">
    <source>
        <dbReference type="ARBA" id="ARBA00022475"/>
    </source>
</evidence>
<feature type="transmembrane region" description="Helical" evidence="7">
    <location>
        <begin position="92"/>
        <end position="116"/>
    </location>
</feature>
<dbReference type="RefSeq" id="WP_377565916.1">
    <property type="nucleotide sequence ID" value="NZ_JBHTMP010000001.1"/>
</dbReference>
<evidence type="ECO:0000256" key="7">
    <source>
        <dbReference type="SAM" id="Phobius"/>
    </source>
</evidence>
<comment type="subcellular location">
    <subcellularLocation>
        <location evidence="1">Cell membrane</location>
        <topology evidence="1">Multi-pass membrane protein</topology>
    </subcellularLocation>
</comment>
<keyword evidence="2" id="KW-1003">Cell membrane</keyword>
<dbReference type="CDD" id="cd06581">
    <property type="entry name" value="TM_PBP1_LivM_like"/>
    <property type="match status" value="1"/>
</dbReference>
<name>A0ABW3Y5L9_9ACTN</name>
<feature type="transmembrane region" description="Helical" evidence="7">
    <location>
        <begin position="256"/>
        <end position="281"/>
    </location>
</feature>
<dbReference type="PANTHER" id="PTHR30482:SF10">
    <property type="entry name" value="HIGH-AFFINITY BRANCHED-CHAIN AMINO ACID TRANSPORT PROTEIN BRAE"/>
    <property type="match status" value="1"/>
</dbReference>